<accession>B1VAG9</accession>
<dbReference type="FunFam" id="2.40.30.10:FF:000054">
    <property type="entry name" value="Translation initiation factor IF-2"/>
    <property type="match status" value="1"/>
</dbReference>
<protein>
    <recommendedName>
        <fullName evidence="2 8">Translation initiation factor IF-2</fullName>
    </recommendedName>
</protein>
<evidence type="ECO:0000259" key="11">
    <source>
        <dbReference type="PROSITE" id="PS51722"/>
    </source>
</evidence>
<dbReference type="InterPro" id="IPR027417">
    <property type="entry name" value="P-loop_NTPase"/>
</dbReference>
<dbReference type="SUPFAM" id="SSF52540">
    <property type="entry name" value="P-loop containing nucleoside triphosphate hydrolases"/>
    <property type="match status" value="1"/>
</dbReference>
<dbReference type="Pfam" id="PF00009">
    <property type="entry name" value="GTP_EFTU"/>
    <property type="match status" value="1"/>
</dbReference>
<comment type="similarity">
    <text evidence="1 8 9">Belongs to the TRAFAC class translation factor GTPase superfamily. Classic translation factor GTPase family. IF-2 subfamily.</text>
</comment>
<dbReference type="PANTHER" id="PTHR43381:SF5">
    <property type="entry name" value="TR-TYPE G DOMAIN-CONTAINING PROTEIN"/>
    <property type="match status" value="1"/>
</dbReference>
<evidence type="ECO:0000256" key="10">
    <source>
        <dbReference type="SAM" id="MobiDB-lite"/>
    </source>
</evidence>
<dbReference type="InterPro" id="IPR009000">
    <property type="entry name" value="Transl_B-barrel_sf"/>
</dbReference>
<evidence type="ECO:0000256" key="9">
    <source>
        <dbReference type="RuleBase" id="RU000644"/>
    </source>
</evidence>
<dbReference type="AlphaFoldDB" id="B1VAG9"/>
<evidence type="ECO:0000313" key="13">
    <source>
        <dbReference type="Proteomes" id="UP000008323"/>
    </source>
</evidence>
<feature type="region of interest" description="G-domain" evidence="8">
    <location>
        <begin position="128"/>
        <end position="276"/>
    </location>
</feature>
<dbReference type="PANTHER" id="PTHR43381">
    <property type="entry name" value="TRANSLATION INITIATION FACTOR IF-2-RELATED"/>
    <property type="match status" value="1"/>
</dbReference>
<comment type="subcellular location">
    <subcellularLocation>
        <location evidence="8">Cytoplasm</location>
    </subcellularLocation>
</comment>
<evidence type="ECO:0000256" key="5">
    <source>
        <dbReference type="ARBA" id="ARBA00022917"/>
    </source>
</evidence>
<dbReference type="GO" id="GO:0003924">
    <property type="term" value="F:GTPase activity"/>
    <property type="evidence" value="ECO:0007669"/>
    <property type="project" value="UniProtKB-UniRule"/>
</dbReference>
<comment type="function">
    <text evidence="7 8 9">One of the essential components for the initiation of protein synthesis. Protects formylmethionyl-tRNA from spontaneous hydrolysis and promotes its binding to the 30S ribosomal subunits. Also involved in the hydrolysis of GTP during the formation of the 70S ribosomal complex.</text>
</comment>
<dbReference type="NCBIfam" id="TIGR00231">
    <property type="entry name" value="small_GTP"/>
    <property type="match status" value="1"/>
</dbReference>
<dbReference type="InterPro" id="IPR023115">
    <property type="entry name" value="TIF_IF2_dom3"/>
</dbReference>
<dbReference type="PROSITE" id="PS51722">
    <property type="entry name" value="G_TR_2"/>
    <property type="match status" value="1"/>
</dbReference>
<dbReference type="Pfam" id="PF04760">
    <property type="entry name" value="IF2_N"/>
    <property type="match status" value="1"/>
</dbReference>
<feature type="domain" description="Tr-type G" evidence="11">
    <location>
        <begin position="125"/>
        <end position="292"/>
    </location>
</feature>
<dbReference type="Pfam" id="PF22042">
    <property type="entry name" value="EF-G_D2"/>
    <property type="match status" value="1"/>
</dbReference>
<dbReference type="eggNOG" id="COG0532">
    <property type="taxonomic scope" value="Bacteria"/>
</dbReference>
<dbReference type="InterPro" id="IPR015760">
    <property type="entry name" value="TIF_IF2"/>
</dbReference>
<keyword evidence="6 8" id="KW-0342">GTP-binding</keyword>
<dbReference type="CDD" id="cd03692">
    <property type="entry name" value="mtIF2_IVc"/>
    <property type="match status" value="1"/>
</dbReference>
<dbReference type="SUPFAM" id="SSF50447">
    <property type="entry name" value="Translation proteins"/>
    <property type="match status" value="2"/>
</dbReference>
<dbReference type="STRING" id="59748.PA0608"/>
<dbReference type="InterPro" id="IPR053905">
    <property type="entry name" value="EF-G-like_DII"/>
</dbReference>
<dbReference type="InterPro" id="IPR005225">
    <property type="entry name" value="Small_GTP-bd"/>
</dbReference>
<dbReference type="Gene3D" id="2.40.30.10">
    <property type="entry name" value="Translation factors"/>
    <property type="match status" value="2"/>
</dbReference>
<dbReference type="SUPFAM" id="SSF52156">
    <property type="entry name" value="Initiation factor IF2/eIF5b, domain 3"/>
    <property type="match status" value="1"/>
</dbReference>
<dbReference type="KEGG" id="pal:PA0608"/>
<name>B1VAG9_PHYAS</name>
<dbReference type="FunFam" id="2.40.30.10:FF:000008">
    <property type="entry name" value="Translation initiation factor IF-2"/>
    <property type="match status" value="1"/>
</dbReference>
<feature type="region of interest" description="Disordered" evidence="10">
    <location>
        <begin position="94"/>
        <end position="118"/>
    </location>
</feature>
<evidence type="ECO:0000313" key="12">
    <source>
        <dbReference type="EMBL" id="CAM11942.1"/>
    </source>
</evidence>
<dbReference type="Gene3D" id="3.40.50.300">
    <property type="entry name" value="P-loop containing nucleotide triphosphate hydrolases"/>
    <property type="match status" value="1"/>
</dbReference>
<evidence type="ECO:0000256" key="1">
    <source>
        <dbReference type="ARBA" id="ARBA00007733"/>
    </source>
</evidence>
<dbReference type="FunFam" id="3.40.50.10050:FF:000001">
    <property type="entry name" value="Translation initiation factor IF-2"/>
    <property type="match status" value="1"/>
</dbReference>
<evidence type="ECO:0000256" key="7">
    <source>
        <dbReference type="ARBA" id="ARBA00025162"/>
    </source>
</evidence>
<dbReference type="Proteomes" id="UP000008323">
    <property type="component" value="Chromosome"/>
</dbReference>
<evidence type="ECO:0000256" key="8">
    <source>
        <dbReference type="HAMAP-Rule" id="MF_00100"/>
    </source>
</evidence>
<dbReference type="InterPro" id="IPR044145">
    <property type="entry name" value="IF2_II"/>
</dbReference>
<dbReference type="CDD" id="cd03702">
    <property type="entry name" value="IF2_mtIF2_II"/>
    <property type="match status" value="1"/>
</dbReference>
<keyword evidence="4 8" id="KW-0547">Nucleotide-binding</keyword>
<dbReference type="CDD" id="cd01887">
    <property type="entry name" value="IF2_eIF5B"/>
    <property type="match status" value="1"/>
</dbReference>
<dbReference type="InterPro" id="IPR036925">
    <property type="entry name" value="TIF_IF2_dom3_sf"/>
</dbReference>
<feature type="binding site" evidence="8">
    <location>
        <begin position="134"/>
        <end position="141"/>
    </location>
    <ligand>
        <name>GTP</name>
        <dbReference type="ChEBI" id="CHEBI:37565"/>
    </ligand>
</feature>
<dbReference type="EMBL" id="AM422018">
    <property type="protein sequence ID" value="CAM11942.1"/>
    <property type="molecule type" value="Genomic_DNA"/>
</dbReference>
<dbReference type="InterPro" id="IPR000178">
    <property type="entry name" value="TF_IF2_bacterial-like"/>
</dbReference>
<dbReference type="HAMAP" id="MF_00100_B">
    <property type="entry name" value="IF_2_B"/>
    <property type="match status" value="1"/>
</dbReference>
<dbReference type="InterPro" id="IPR000795">
    <property type="entry name" value="T_Tr_GTP-bd_dom"/>
</dbReference>
<comment type="caution">
    <text evidence="8">Lacks conserved residue(s) required for the propagation of feature annotation.</text>
</comment>
<organism evidence="12 13">
    <name type="scientific">Phytoplasma australiense</name>
    <dbReference type="NCBI Taxonomy" id="59748"/>
    <lineage>
        <taxon>Bacteria</taxon>
        <taxon>Bacillati</taxon>
        <taxon>Mycoplasmatota</taxon>
        <taxon>Mollicutes</taxon>
        <taxon>Acholeplasmatales</taxon>
        <taxon>Acholeplasmataceae</taxon>
        <taxon>Candidatus Phytoplasma</taxon>
        <taxon>16SrXII (Stolbur group)</taxon>
    </lineage>
</organism>
<dbReference type="Pfam" id="PF11987">
    <property type="entry name" value="IF-2"/>
    <property type="match status" value="1"/>
</dbReference>
<gene>
    <name evidence="8 12" type="primary">infB</name>
    <name evidence="12" type="ordered locus">PA0608</name>
</gene>
<dbReference type="GO" id="GO:0003743">
    <property type="term" value="F:translation initiation factor activity"/>
    <property type="evidence" value="ECO:0007669"/>
    <property type="project" value="UniProtKB-UniRule"/>
</dbReference>
<dbReference type="FunFam" id="3.40.50.300:FF:000019">
    <property type="entry name" value="Translation initiation factor IF-2"/>
    <property type="match status" value="1"/>
</dbReference>
<evidence type="ECO:0000256" key="6">
    <source>
        <dbReference type="ARBA" id="ARBA00023134"/>
    </source>
</evidence>
<sequence length="623" mass="69921">MTPDKNKNKLEVDKNKEQLDPQKNSKKMVHKTYFFNPQDKVFQIAQSFEVSSASLIQKLLQLGIKTDVNQTLNKETIKILANTCNVEFLEKPEENNVSKNQEHKEKNPVVKKESRTKETKTNLEKIPPIVVIMGHVDHGKTTLLDAIRKTRVVDQEFGGITQHIGAYQVDYQNNKITFIDTPGHEAFGKMRARGAQITNICILVVAVDDCVKPQTIEALKHAKKAQIPIIVALNKSDKPNNNSKQIMTELSSFDLLPEEWGGQTPYIPISALKKEGLDKLLETILLLSEIQDLKADLQKKGQGAVLEASLDKSLGPVATFMVNYGNLKISDVVVVGHTYGKIRFMEDENKKPLKKVLPSQPVRVAGLKDVPKAGDLFYVVANEKEARKIILEAKSEQQENLSKALPSLDLENILQNLEEEKPKELNIILKTDTQGSLEAICGMIEKINVSDLKVNLLRTSVGTVTEKDVILAESSQSLLIGFNVKPSSSILKLAQKQKIQIVVHNIIYRIIEDIEKRLKQMVKPVFEEVFTGQAEVRKIFHISKIGNIAGCYVTQGIVNNNDFAKVIRDGEVIFKGKINSLKRLKENIKSSKQGYECGILLDNFNDFIINDIIETSKLDKMEN</sequence>
<feature type="region of interest" description="Disordered" evidence="10">
    <location>
        <begin position="1"/>
        <end position="25"/>
    </location>
</feature>
<feature type="binding site" evidence="8">
    <location>
        <begin position="180"/>
        <end position="184"/>
    </location>
    <ligand>
        <name>GTP</name>
        <dbReference type="ChEBI" id="CHEBI:37565"/>
    </ligand>
</feature>
<evidence type="ECO:0000256" key="3">
    <source>
        <dbReference type="ARBA" id="ARBA00022540"/>
    </source>
</evidence>
<reference evidence="12 13" key="1">
    <citation type="journal article" date="2008" name="J. Bacteriol.">
        <title>Comparative genome analysis of 'Candidatus Phytoplasma australiense' (subgroup tuf-Australia I; rp-A) and 'Ca. Phytoplasma asteris' strains OY-M and AY-WB.</title>
        <authorList>
            <person name="Tran-Nguyen L.T."/>
            <person name="Kube M."/>
            <person name="Schneider B."/>
            <person name="Reinhardt R."/>
            <person name="Gibb K.S."/>
        </authorList>
    </citation>
    <scope>NUCLEOTIDE SEQUENCE [LARGE SCALE GENOMIC DNA]</scope>
</reference>
<dbReference type="Gene3D" id="3.40.50.10050">
    <property type="entry name" value="Translation initiation factor IF- 2, domain 3"/>
    <property type="match status" value="1"/>
</dbReference>
<keyword evidence="5 8" id="KW-0648">Protein biosynthesis</keyword>
<evidence type="ECO:0000256" key="2">
    <source>
        <dbReference type="ARBA" id="ARBA00020675"/>
    </source>
</evidence>
<dbReference type="NCBIfam" id="TIGR00487">
    <property type="entry name" value="IF-2"/>
    <property type="match status" value="1"/>
</dbReference>
<dbReference type="InterPro" id="IPR006847">
    <property type="entry name" value="IF2_N"/>
</dbReference>
<feature type="compositionally biased region" description="Basic and acidic residues" evidence="10">
    <location>
        <begin position="1"/>
        <end position="20"/>
    </location>
</feature>
<dbReference type="GO" id="GO:0005829">
    <property type="term" value="C:cytosol"/>
    <property type="evidence" value="ECO:0007669"/>
    <property type="project" value="TreeGrafter"/>
</dbReference>
<keyword evidence="8" id="KW-0963">Cytoplasm</keyword>
<evidence type="ECO:0000256" key="4">
    <source>
        <dbReference type="ARBA" id="ARBA00022741"/>
    </source>
</evidence>
<dbReference type="GO" id="GO:0005525">
    <property type="term" value="F:GTP binding"/>
    <property type="evidence" value="ECO:0007669"/>
    <property type="project" value="UniProtKB-KW"/>
</dbReference>
<proteinExistence type="inferred from homology"/>
<keyword evidence="3 8" id="KW-0396">Initiation factor</keyword>